<name>A0ABT5VI41_9BACI</name>
<keyword evidence="1" id="KW-1133">Transmembrane helix</keyword>
<keyword evidence="3" id="KW-1185">Reference proteome</keyword>
<feature type="transmembrane region" description="Helical" evidence="1">
    <location>
        <begin position="175"/>
        <end position="195"/>
    </location>
</feature>
<gene>
    <name evidence="2" type="ORF">N7Z68_17270</name>
</gene>
<dbReference type="Proteomes" id="UP001148125">
    <property type="component" value="Unassembled WGS sequence"/>
</dbReference>
<keyword evidence="1" id="KW-0472">Membrane</keyword>
<sequence>MPSQKLSTNKTRYQKGVVTPYNYNIVEVRNPTVIMWWSAAMPGFGHVMLCKYLKGFILIIWEFAVNVNANINTAIVYTFTGRFDEAIQVVDTKWVLLYMPVYVYAIWDSRRATIDLNKYAVLADQSSDSIAEIKPIAIAAIENNYLDKRKPWLAVFWSIVTPGLGHLYINRLPSGFYLLIWFLVAIWFSNFLPAIHLTFIGEFQQATSILHPQWVLFLPSMYGYAVYSAYAQCESYNKLMEKQQSYFLQEEYQNSSFKEKTNLLTERSGEMNVVASFDHTVYLELAIKELERHGISKENIFTVPLTEKNKPKKNSEIIRGSGFSLLDITFTLGTVFSLFGVIYGFVLDGGPIAWGLIGLFVGSGVGFLLDLFIRKKQFKTRKRKGEGGEVVVMIHCQKDRIPLVKEILFDHYTLGLKVVEEEFKVENY</sequence>
<dbReference type="RefSeq" id="WP_275119722.1">
    <property type="nucleotide sequence ID" value="NZ_JAOTPO010000013.1"/>
</dbReference>
<evidence type="ECO:0000313" key="3">
    <source>
        <dbReference type="Proteomes" id="UP001148125"/>
    </source>
</evidence>
<feature type="transmembrane region" description="Helical" evidence="1">
    <location>
        <begin position="152"/>
        <end position="169"/>
    </location>
</feature>
<feature type="transmembrane region" description="Helical" evidence="1">
    <location>
        <begin position="352"/>
        <end position="373"/>
    </location>
</feature>
<reference evidence="2" key="1">
    <citation type="submission" date="2024-05" db="EMBL/GenBank/DDBJ databases">
        <title>Alkalihalobacillus sp. strain MEB203 novel alkaliphilic bacterium from Lonar Lake, India.</title>
        <authorList>
            <person name="Joshi A."/>
            <person name="Thite S."/>
            <person name="Mengade P."/>
        </authorList>
    </citation>
    <scope>NUCLEOTIDE SEQUENCE</scope>
    <source>
        <strain evidence="2">MEB 203</strain>
    </source>
</reference>
<keyword evidence="1" id="KW-0812">Transmembrane</keyword>
<evidence type="ECO:0000256" key="1">
    <source>
        <dbReference type="SAM" id="Phobius"/>
    </source>
</evidence>
<evidence type="ECO:0000313" key="2">
    <source>
        <dbReference type="EMBL" id="MDE5415115.1"/>
    </source>
</evidence>
<accession>A0ABT5VI41</accession>
<organism evidence="2 3">
    <name type="scientific">Alkalihalobacterium chitinilyticum</name>
    <dbReference type="NCBI Taxonomy" id="2980103"/>
    <lineage>
        <taxon>Bacteria</taxon>
        <taxon>Bacillati</taxon>
        <taxon>Bacillota</taxon>
        <taxon>Bacilli</taxon>
        <taxon>Bacillales</taxon>
        <taxon>Bacillaceae</taxon>
        <taxon>Alkalihalobacterium</taxon>
    </lineage>
</organism>
<proteinExistence type="predicted"/>
<comment type="caution">
    <text evidence="2">The sequence shown here is derived from an EMBL/GenBank/DDBJ whole genome shotgun (WGS) entry which is preliminary data.</text>
</comment>
<protein>
    <submittedName>
        <fullName evidence="2">Uncharacterized protein</fullName>
    </submittedName>
</protein>
<feature type="transmembrane region" description="Helical" evidence="1">
    <location>
        <begin position="322"/>
        <end position="346"/>
    </location>
</feature>
<dbReference type="EMBL" id="JAOTPO010000013">
    <property type="protein sequence ID" value="MDE5415115.1"/>
    <property type="molecule type" value="Genomic_DNA"/>
</dbReference>